<dbReference type="Gene3D" id="1.10.3860.10">
    <property type="entry name" value="Sodium:dicarboxylate symporter"/>
    <property type="match status" value="1"/>
</dbReference>
<dbReference type="InterPro" id="IPR036458">
    <property type="entry name" value="Na:dicarbo_symporter_sf"/>
</dbReference>
<feature type="transmembrane region" description="Helical" evidence="8">
    <location>
        <begin position="115"/>
        <end position="139"/>
    </location>
</feature>
<evidence type="ECO:0000256" key="2">
    <source>
        <dbReference type="ARBA" id="ARBA00022448"/>
    </source>
</evidence>
<evidence type="ECO:0000256" key="5">
    <source>
        <dbReference type="ARBA" id="ARBA00022989"/>
    </source>
</evidence>
<dbReference type="EMBL" id="JAAKFY010000025">
    <property type="protein sequence ID" value="KAF3835774.1"/>
    <property type="molecule type" value="Genomic_DNA"/>
</dbReference>
<gene>
    <name evidence="10" type="ORF">F7725_028332</name>
</gene>
<feature type="compositionally biased region" description="Low complexity" evidence="9">
    <location>
        <begin position="1"/>
        <end position="16"/>
    </location>
</feature>
<dbReference type="PANTHER" id="PTHR11958:SF48">
    <property type="entry name" value="AMINO ACID TRANSPORTER"/>
    <property type="match status" value="1"/>
</dbReference>
<keyword evidence="5 8" id="KW-1133">Transmembrane helix</keyword>
<dbReference type="GO" id="GO:0015175">
    <property type="term" value="F:neutral L-amino acid transmembrane transporter activity"/>
    <property type="evidence" value="ECO:0007669"/>
    <property type="project" value="TreeGrafter"/>
</dbReference>
<dbReference type="InterPro" id="IPR018107">
    <property type="entry name" value="Na-dicarboxylate_symporter_CS"/>
</dbReference>
<dbReference type="PRINTS" id="PR00173">
    <property type="entry name" value="EDTRNSPORT"/>
</dbReference>
<comment type="subcellular location">
    <subcellularLocation>
        <location evidence="1 8">Membrane</location>
        <topology evidence="1 8">Multi-pass membrane protein</topology>
    </subcellularLocation>
</comment>
<evidence type="ECO:0000256" key="9">
    <source>
        <dbReference type="SAM" id="MobiDB-lite"/>
    </source>
</evidence>
<comment type="caution">
    <text evidence="10">The sequence shown here is derived from an EMBL/GenBank/DDBJ whole genome shotgun (WGS) entry which is preliminary data.</text>
</comment>
<evidence type="ECO:0000256" key="4">
    <source>
        <dbReference type="ARBA" id="ARBA00022847"/>
    </source>
</evidence>
<dbReference type="SUPFAM" id="SSF118215">
    <property type="entry name" value="Proton glutamate symport protein"/>
    <property type="match status" value="1"/>
</dbReference>
<keyword evidence="7" id="KW-0325">Glycoprotein</keyword>
<evidence type="ECO:0000256" key="3">
    <source>
        <dbReference type="ARBA" id="ARBA00022692"/>
    </source>
</evidence>
<dbReference type="Proteomes" id="UP000518266">
    <property type="component" value="Unassembled WGS sequence"/>
</dbReference>
<feature type="transmembrane region" description="Helical" evidence="8">
    <location>
        <begin position="321"/>
        <end position="342"/>
    </location>
</feature>
<reference evidence="10 11" key="1">
    <citation type="submission" date="2020-03" db="EMBL/GenBank/DDBJ databases">
        <title>Dissostichus mawsoni Genome sequencing and assembly.</title>
        <authorList>
            <person name="Park H."/>
        </authorList>
    </citation>
    <scope>NUCLEOTIDE SEQUENCE [LARGE SCALE GENOMIC DNA]</scope>
    <source>
        <strain evidence="10">DM0001</strain>
        <tissue evidence="10">Muscle</tissue>
    </source>
</reference>
<comment type="similarity">
    <text evidence="8">Belongs to the dicarboxylate/amino acid:cation symporter (DAACS) (TC 2.A.23) family.</text>
</comment>
<keyword evidence="11" id="KW-1185">Reference proteome</keyword>
<dbReference type="OrthoDB" id="5877963at2759"/>
<dbReference type="PANTHER" id="PTHR11958">
    <property type="entry name" value="SODIUM/DICARBOXYLATE SYMPORTER-RELATED"/>
    <property type="match status" value="1"/>
</dbReference>
<feature type="transmembrane region" description="Helical" evidence="8">
    <location>
        <begin position="392"/>
        <end position="413"/>
    </location>
</feature>
<accession>A0A7J5XFI3</accession>
<evidence type="ECO:0000313" key="11">
    <source>
        <dbReference type="Proteomes" id="UP000518266"/>
    </source>
</evidence>
<evidence type="ECO:0000256" key="8">
    <source>
        <dbReference type="RuleBase" id="RU361216"/>
    </source>
</evidence>
<dbReference type="GO" id="GO:0015501">
    <property type="term" value="F:glutamate:sodium symporter activity"/>
    <property type="evidence" value="ECO:0007669"/>
    <property type="project" value="TreeGrafter"/>
</dbReference>
<keyword evidence="4 8" id="KW-0769">Symport</keyword>
<dbReference type="PROSITE" id="PS00714">
    <property type="entry name" value="NA_DICARBOXYL_SYMP_2"/>
    <property type="match status" value="1"/>
</dbReference>
<dbReference type="AlphaFoldDB" id="A0A7J5XFI3"/>
<dbReference type="InterPro" id="IPR001991">
    <property type="entry name" value="Na-dicarboxylate_symporter"/>
</dbReference>
<feature type="transmembrane region" description="Helical" evidence="8">
    <location>
        <begin position="354"/>
        <end position="380"/>
    </location>
</feature>
<dbReference type="GO" id="GO:0005313">
    <property type="term" value="F:L-glutamate transmembrane transporter activity"/>
    <property type="evidence" value="ECO:0007669"/>
    <property type="project" value="TreeGrafter"/>
</dbReference>
<dbReference type="GO" id="GO:0005886">
    <property type="term" value="C:plasma membrane"/>
    <property type="evidence" value="ECO:0007669"/>
    <property type="project" value="TreeGrafter"/>
</dbReference>
<feature type="transmembrane region" description="Helical" evidence="8">
    <location>
        <begin position="159"/>
        <end position="180"/>
    </location>
</feature>
<feature type="region of interest" description="Disordered" evidence="9">
    <location>
        <begin position="1"/>
        <end position="31"/>
    </location>
</feature>
<protein>
    <recommendedName>
        <fullName evidence="8">Amino acid transporter</fullName>
    </recommendedName>
</protein>
<keyword evidence="6 8" id="KW-0472">Membrane</keyword>
<evidence type="ECO:0000256" key="1">
    <source>
        <dbReference type="ARBA" id="ARBA00004141"/>
    </source>
</evidence>
<organism evidence="10 11">
    <name type="scientific">Dissostichus mawsoni</name>
    <name type="common">Antarctic cod</name>
    <dbReference type="NCBI Taxonomy" id="36200"/>
    <lineage>
        <taxon>Eukaryota</taxon>
        <taxon>Metazoa</taxon>
        <taxon>Chordata</taxon>
        <taxon>Craniata</taxon>
        <taxon>Vertebrata</taxon>
        <taxon>Euteleostomi</taxon>
        <taxon>Actinopterygii</taxon>
        <taxon>Neopterygii</taxon>
        <taxon>Teleostei</taxon>
        <taxon>Neoteleostei</taxon>
        <taxon>Acanthomorphata</taxon>
        <taxon>Eupercaria</taxon>
        <taxon>Perciformes</taxon>
        <taxon>Notothenioidei</taxon>
        <taxon>Nototheniidae</taxon>
        <taxon>Dissostichus</taxon>
    </lineage>
</organism>
<proteinExistence type="inferred from homology"/>
<sequence>MQDGPQQDQIPQQRPGCKSARSPQPQGSDQDHLILRGRGQLVFGSHRFDTLPGVHKHGTNGNLDSMEELLLPNAEEEARSDHSTYVTGDAGRTMGDRVKTGLKKPLNFLNAVKDFLVRNGLLTLSVVAVVCGCTMGFLLRGTQMSTQSKACCRMGVLTVTYYLWTTFIAVVVGIVLVIIIKPGVGTDMESHRLGGGPVMTSADALIDLIRNMVPSNLIEATFQQYKTDLIPILKVPTRTVQPNFVYVFPDENDPKGRTVYLELTPPPDVTYKTSPGTSQQMNVLGIVIFSATMGLLLGRMGERGAPLVNVCQCINECVMKIINAAVWYFPFGIVFLVAGKILDMQDPSTLGKKLGWYGITVLAGLFVHGLILLPFFYFVLTKKNPFTYIRGLLQAMVIALATSSSSATLPITMKCLLENCHVDRQIARFVLPVGATINMDGTALYEAVAAIFIAQVNDYELDFGQLVTISITATAASIGAAGIPQAGLVTMVIVLTSVGLPPDDITLIVAIDWILDRFRTMINVLGDALAAGIIAHLCRKDFPLSGAGKAGPSYGTQNPHAHNNSNSVEVPMTEIHTHKDCMFDTTGDSVGERHAHTVYYNICQKRNPANFLVPFEEQLNRSLICIRDTALLGAPTHSSSGLTAPRSSWTRCS</sequence>
<keyword evidence="2 8" id="KW-0813">Transport</keyword>
<name>A0A7J5XFI3_DISMA</name>
<dbReference type="Pfam" id="PF00375">
    <property type="entry name" value="SDF"/>
    <property type="match status" value="1"/>
</dbReference>
<keyword evidence="3 8" id="KW-0812">Transmembrane</keyword>
<evidence type="ECO:0000313" key="10">
    <source>
        <dbReference type="EMBL" id="KAF3835774.1"/>
    </source>
</evidence>
<evidence type="ECO:0000256" key="7">
    <source>
        <dbReference type="ARBA" id="ARBA00023180"/>
    </source>
</evidence>
<dbReference type="InterPro" id="IPR050746">
    <property type="entry name" value="DAACS"/>
</dbReference>
<evidence type="ECO:0000256" key="6">
    <source>
        <dbReference type="ARBA" id="ARBA00023136"/>
    </source>
</evidence>